<evidence type="ECO:0000256" key="7">
    <source>
        <dbReference type="ARBA" id="ARBA00037420"/>
    </source>
</evidence>
<evidence type="ECO:0000256" key="5">
    <source>
        <dbReference type="ARBA" id="ARBA00025719"/>
    </source>
</evidence>
<accession>A0AAD8E753</accession>
<organism evidence="12 13">
    <name type="scientific">Diploptera punctata</name>
    <name type="common">Pacific beetle cockroach</name>
    <dbReference type="NCBI Taxonomy" id="6984"/>
    <lineage>
        <taxon>Eukaryota</taxon>
        <taxon>Metazoa</taxon>
        <taxon>Ecdysozoa</taxon>
        <taxon>Arthropoda</taxon>
        <taxon>Hexapoda</taxon>
        <taxon>Insecta</taxon>
        <taxon>Pterygota</taxon>
        <taxon>Neoptera</taxon>
        <taxon>Polyneoptera</taxon>
        <taxon>Dictyoptera</taxon>
        <taxon>Blattodea</taxon>
        <taxon>Blaberoidea</taxon>
        <taxon>Blaberidae</taxon>
        <taxon>Diplopterinae</taxon>
        <taxon>Diploptera</taxon>
    </lineage>
</organism>
<keyword evidence="3 9" id="KW-0560">Oxidoreductase</keyword>
<comment type="similarity">
    <text evidence="5">Belongs to the peroxiredoxin family. Prx6 subfamily.</text>
</comment>
<dbReference type="Pfam" id="PF10417">
    <property type="entry name" value="1-cysPrx_C"/>
    <property type="match status" value="1"/>
</dbReference>
<dbReference type="FunFam" id="3.30.1020.10:FF:000001">
    <property type="entry name" value="1-Cys peroxiredoxin"/>
    <property type="match status" value="1"/>
</dbReference>
<protein>
    <recommendedName>
        <fullName evidence="6">1-Cys peroxiredoxin</fullName>
    </recommendedName>
</protein>
<evidence type="ECO:0000259" key="11">
    <source>
        <dbReference type="PROSITE" id="PS51352"/>
    </source>
</evidence>
<keyword evidence="2 9" id="KW-0049">Antioxidant</keyword>
<comment type="catalytic activity">
    <reaction evidence="8">
        <text>a hydroperoxide + [protein]-dithiol = [protein]-disulfide + an alcohol + H2O</text>
        <dbReference type="Rhea" id="RHEA:10008"/>
        <dbReference type="Rhea" id="RHEA-COMP:10593"/>
        <dbReference type="Rhea" id="RHEA-COMP:10594"/>
        <dbReference type="ChEBI" id="CHEBI:15377"/>
        <dbReference type="ChEBI" id="CHEBI:29950"/>
        <dbReference type="ChEBI" id="CHEBI:30879"/>
        <dbReference type="ChEBI" id="CHEBI:35924"/>
        <dbReference type="ChEBI" id="CHEBI:50058"/>
    </reaction>
</comment>
<keyword evidence="13" id="KW-1185">Reference proteome</keyword>
<evidence type="ECO:0000256" key="8">
    <source>
        <dbReference type="ARBA" id="ARBA00051132"/>
    </source>
</evidence>
<dbReference type="InterPro" id="IPR036249">
    <property type="entry name" value="Thioredoxin-like_sf"/>
</dbReference>
<dbReference type="PROSITE" id="PS51352">
    <property type="entry name" value="THIOREDOXIN_2"/>
    <property type="match status" value="1"/>
</dbReference>
<dbReference type="Proteomes" id="UP001233999">
    <property type="component" value="Unassembled WGS sequence"/>
</dbReference>
<proteinExistence type="inferred from homology"/>
<keyword evidence="1 9" id="KW-0575">Peroxidase</keyword>
<evidence type="ECO:0000313" key="13">
    <source>
        <dbReference type="Proteomes" id="UP001233999"/>
    </source>
</evidence>
<reference evidence="12" key="1">
    <citation type="journal article" date="2023" name="IScience">
        <title>Live-bearing cockroach genome reveals convergent evolutionary mechanisms linked to viviparity in insects and beyond.</title>
        <authorList>
            <person name="Fouks B."/>
            <person name="Harrison M.C."/>
            <person name="Mikhailova A.A."/>
            <person name="Marchal E."/>
            <person name="English S."/>
            <person name="Carruthers M."/>
            <person name="Jennings E.C."/>
            <person name="Chiamaka E.L."/>
            <person name="Frigard R.A."/>
            <person name="Pippel M."/>
            <person name="Attardo G.M."/>
            <person name="Benoit J.B."/>
            <person name="Bornberg-Bauer E."/>
            <person name="Tobe S.S."/>
        </authorList>
    </citation>
    <scope>NUCLEOTIDE SEQUENCE</scope>
    <source>
        <strain evidence="12">Stay&amp;Tobe</strain>
    </source>
</reference>
<comment type="function">
    <text evidence="7">Thiol-specific peroxidase that catalyzes the reduction of hydrogen peroxide and organic hydroperoxides to water and alcohols, respectively. Plays a role in cell protection against oxidative stress by detoxifying peroxides.</text>
</comment>
<evidence type="ECO:0000256" key="2">
    <source>
        <dbReference type="ARBA" id="ARBA00022862"/>
    </source>
</evidence>
<dbReference type="FunFam" id="3.40.30.10:FF:000011">
    <property type="entry name" value="Peroxiredoxin PRX1"/>
    <property type="match status" value="1"/>
</dbReference>
<dbReference type="GO" id="GO:0045454">
    <property type="term" value="P:cell redox homeostasis"/>
    <property type="evidence" value="ECO:0007669"/>
    <property type="project" value="TreeGrafter"/>
</dbReference>
<gene>
    <name evidence="12" type="ORF">L9F63_004597</name>
</gene>
<keyword evidence="4 9" id="KW-0676">Redox-active center</keyword>
<dbReference type="Pfam" id="PF00578">
    <property type="entry name" value="AhpC-TSA"/>
    <property type="match status" value="1"/>
</dbReference>
<dbReference type="EMBL" id="JASPKZ010008378">
    <property type="protein sequence ID" value="KAJ9579760.1"/>
    <property type="molecule type" value="Genomic_DNA"/>
</dbReference>
<evidence type="ECO:0000256" key="6">
    <source>
        <dbReference type="ARBA" id="ARBA00026176"/>
    </source>
</evidence>
<dbReference type="PIRSF" id="PIRSF000239">
    <property type="entry name" value="AHPC"/>
    <property type="match status" value="1"/>
</dbReference>
<dbReference type="SUPFAM" id="SSF52833">
    <property type="entry name" value="Thioredoxin-like"/>
    <property type="match status" value="1"/>
</dbReference>
<evidence type="ECO:0000256" key="9">
    <source>
        <dbReference type="PIRNR" id="PIRNR000239"/>
    </source>
</evidence>
<comment type="caution">
    <text evidence="12">The sequence shown here is derived from an EMBL/GenBank/DDBJ whole genome shotgun (WGS) entry which is preliminary data.</text>
</comment>
<dbReference type="InterPro" id="IPR000866">
    <property type="entry name" value="AhpC/TSA"/>
</dbReference>
<dbReference type="InterPro" id="IPR024706">
    <property type="entry name" value="Peroxiredoxin_AhpC-typ"/>
</dbReference>
<evidence type="ECO:0000256" key="10">
    <source>
        <dbReference type="PIRSR" id="PIRSR000239-1"/>
    </source>
</evidence>
<sequence length="221" mass="24913">MFNLGDIFPDFKADTTIGPMDFHDWLGEKWGILFSHPSDFTPVCTTELGRVANLMPEFEKRNVKVIALSCDNVGSHQKWIQIIVYYDHHLQGFPYPIIADEKRELAVELGMLDPVEKDKDGLPLTCRAVFVIDPHKRLRLSILYPATTGRNFDEILRAIDSLQLTDKNKVATPADWKSGGDCMVLPNLSEEEAKALFPKGFSVLNLPSGKPYLRVTPQPES</sequence>
<dbReference type="InterPro" id="IPR045020">
    <property type="entry name" value="PRX_1cys"/>
</dbReference>
<dbReference type="GO" id="GO:0051920">
    <property type="term" value="F:peroxiredoxin activity"/>
    <property type="evidence" value="ECO:0007669"/>
    <property type="project" value="InterPro"/>
</dbReference>
<evidence type="ECO:0000256" key="4">
    <source>
        <dbReference type="ARBA" id="ARBA00023284"/>
    </source>
</evidence>
<reference evidence="12" key="2">
    <citation type="submission" date="2023-05" db="EMBL/GenBank/DDBJ databases">
        <authorList>
            <person name="Fouks B."/>
        </authorList>
    </citation>
    <scope>NUCLEOTIDE SEQUENCE</scope>
    <source>
        <strain evidence="12">Stay&amp;Tobe</strain>
        <tissue evidence="12">Testes</tissue>
    </source>
</reference>
<dbReference type="InterPro" id="IPR019479">
    <property type="entry name" value="Peroxiredoxin_C"/>
</dbReference>
<dbReference type="AlphaFoldDB" id="A0AAD8E753"/>
<dbReference type="Gene3D" id="3.30.1020.10">
    <property type="entry name" value="Antioxidant, Horf6, Chain A, domain2"/>
    <property type="match status" value="1"/>
</dbReference>
<dbReference type="GO" id="GO:0005829">
    <property type="term" value="C:cytosol"/>
    <property type="evidence" value="ECO:0007669"/>
    <property type="project" value="TreeGrafter"/>
</dbReference>
<dbReference type="Gene3D" id="3.40.30.10">
    <property type="entry name" value="Glutaredoxin"/>
    <property type="match status" value="1"/>
</dbReference>
<evidence type="ECO:0000256" key="1">
    <source>
        <dbReference type="ARBA" id="ARBA00022559"/>
    </source>
</evidence>
<feature type="domain" description="Thioredoxin" evidence="11">
    <location>
        <begin position="2"/>
        <end position="164"/>
    </location>
</feature>
<dbReference type="InterPro" id="IPR013766">
    <property type="entry name" value="Thioredoxin_domain"/>
</dbReference>
<name>A0AAD8E753_DIPPU</name>
<dbReference type="PANTHER" id="PTHR43503">
    <property type="entry name" value="MCG48959-RELATED"/>
    <property type="match status" value="1"/>
</dbReference>
<evidence type="ECO:0000313" key="12">
    <source>
        <dbReference type="EMBL" id="KAJ9579760.1"/>
    </source>
</evidence>
<evidence type="ECO:0000256" key="3">
    <source>
        <dbReference type="ARBA" id="ARBA00023002"/>
    </source>
</evidence>
<dbReference type="GO" id="GO:0005739">
    <property type="term" value="C:mitochondrion"/>
    <property type="evidence" value="ECO:0007669"/>
    <property type="project" value="TreeGrafter"/>
</dbReference>
<feature type="active site" description="Cysteine sulfenic acid (-SOH) intermediate; for peroxidase activity" evidence="10">
    <location>
        <position position="44"/>
    </location>
</feature>
<dbReference type="PANTHER" id="PTHR43503:SF4">
    <property type="entry name" value="PEROXIREDOXIN-6"/>
    <property type="match status" value="1"/>
</dbReference>
<dbReference type="CDD" id="cd03016">
    <property type="entry name" value="PRX_1cys"/>
    <property type="match status" value="1"/>
</dbReference>